<evidence type="ECO:0000259" key="8">
    <source>
        <dbReference type="Pfam" id="PF14322"/>
    </source>
</evidence>
<dbReference type="PROSITE" id="PS51257">
    <property type="entry name" value="PROKAR_LIPOPROTEIN"/>
    <property type="match status" value="1"/>
</dbReference>
<feature type="domain" description="RagB/SusD" evidence="7">
    <location>
        <begin position="322"/>
        <end position="464"/>
    </location>
</feature>
<feature type="domain" description="SusD-like N-terminal" evidence="8">
    <location>
        <begin position="97"/>
        <end position="230"/>
    </location>
</feature>
<keyword evidence="3 6" id="KW-0732">Signal</keyword>
<evidence type="ECO:0000259" key="7">
    <source>
        <dbReference type="Pfam" id="PF07980"/>
    </source>
</evidence>
<evidence type="ECO:0000256" key="2">
    <source>
        <dbReference type="ARBA" id="ARBA00006275"/>
    </source>
</evidence>
<evidence type="ECO:0000256" key="4">
    <source>
        <dbReference type="ARBA" id="ARBA00023136"/>
    </source>
</evidence>
<evidence type="ECO:0000256" key="3">
    <source>
        <dbReference type="ARBA" id="ARBA00022729"/>
    </source>
</evidence>
<dbReference type="InterPro" id="IPR033985">
    <property type="entry name" value="SusD-like_N"/>
</dbReference>
<keyword evidence="10" id="KW-1185">Reference proteome</keyword>
<dbReference type="InterPro" id="IPR012944">
    <property type="entry name" value="SusD_RagB_dom"/>
</dbReference>
<feature type="signal peptide" evidence="6">
    <location>
        <begin position="1"/>
        <end position="24"/>
    </location>
</feature>
<dbReference type="GO" id="GO:0009279">
    <property type="term" value="C:cell outer membrane"/>
    <property type="evidence" value="ECO:0007669"/>
    <property type="project" value="UniProtKB-SubCell"/>
</dbReference>
<dbReference type="EMBL" id="JMTM01000013">
    <property type="protein sequence ID" value="OAZ05242.1"/>
    <property type="molecule type" value="Genomic_DNA"/>
</dbReference>
<comment type="caution">
    <text evidence="9">The sequence shown here is derived from an EMBL/GenBank/DDBJ whole genome shotgun (WGS) entry which is preliminary data.</text>
</comment>
<proteinExistence type="inferred from homology"/>
<gene>
    <name evidence="9" type="ORF">FLB_03330</name>
</gene>
<protein>
    <submittedName>
        <fullName evidence="9">SusD family protein</fullName>
    </submittedName>
</protein>
<reference evidence="9 10" key="1">
    <citation type="submission" date="2016-06" db="EMBL/GenBank/DDBJ databases">
        <title>Draft genome sequence of Flavobacterium succinicans strain DD5b.</title>
        <authorList>
            <person name="Poehlein A."/>
            <person name="Daniel R."/>
            <person name="Simeonova D.D."/>
        </authorList>
    </citation>
    <scope>NUCLEOTIDE SEQUENCE [LARGE SCALE GENOMIC DNA]</scope>
    <source>
        <strain evidence="9 10">DD5b</strain>
    </source>
</reference>
<feature type="chain" id="PRO_5008286994" evidence="6">
    <location>
        <begin position="25"/>
        <end position="464"/>
    </location>
</feature>
<dbReference type="AlphaFoldDB" id="A0A199XV03"/>
<name>A0A199XV03_9FLAO</name>
<keyword evidence="5" id="KW-0998">Cell outer membrane</keyword>
<keyword evidence="4" id="KW-0472">Membrane</keyword>
<accession>A0A199XV03</accession>
<dbReference type="RefSeq" id="WP_064714233.1">
    <property type="nucleotide sequence ID" value="NZ_JMTM01000013.1"/>
</dbReference>
<dbReference type="Pfam" id="PF07980">
    <property type="entry name" value="SusD_RagB"/>
    <property type="match status" value="1"/>
</dbReference>
<organism evidence="9 10">
    <name type="scientific">Flavobacterium succinicans</name>
    <dbReference type="NCBI Taxonomy" id="29536"/>
    <lineage>
        <taxon>Bacteria</taxon>
        <taxon>Pseudomonadati</taxon>
        <taxon>Bacteroidota</taxon>
        <taxon>Flavobacteriia</taxon>
        <taxon>Flavobacteriales</taxon>
        <taxon>Flavobacteriaceae</taxon>
        <taxon>Flavobacterium</taxon>
    </lineage>
</organism>
<dbReference type="OrthoDB" id="621570at2"/>
<evidence type="ECO:0000256" key="5">
    <source>
        <dbReference type="ARBA" id="ARBA00023237"/>
    </source>
</evidence>
<comment type="similarity">
    <text evidence="2">Belongs to the SusD family.</text>
</comment>
<comment type="subcellular location">
    <subcellularLocation>
        <location evidence="1">Cell outer membrane</location>
    </subcellularLocation>
</comment>
<dbReference type="SUPFAM" id="SSF48452">
    <property type="entry name" value="TPR-like"/>
    <property type="match status" value="1"/>
</dbReference>
<dbReference type="Gene3D" id="1.25.40.390">
    <property type="match status" value="1"/>
</dbReference>
<dbReference type="PATRIC" id="fig|29536.5.peg.353"/>
<sequence length="464" mass="52138">MKTLKTSKKWYSILTLNLLLLATACDSFVAVDLPKSQLTQVAVFEDNATAHAALNDIYAKIRDKGILTGANTGISNQLANYTDEMVAYGTPTNPSLPFYNNALLPTNSGIADYWNSSYNQIYSANALLEGIAASTKLTTEHKKTLQGEALFIRALVHFYLANLFGDIPYIKTTDYQKNAIVSRLPIDQVYNHTIEDLKQAIVLLSESYSTTERIRANKWVAKSLLARVYLYQQSYDKALQEANEVIQQSDLFVLEEDLDDIFLLQSKETIWQLQAPVAGQNTQEGAVFIFETAPPPLVALSNLLVNSFDTGDQRKTHWIKAVTDGNAVWYHADKYKERNFTGTSKEYSIVMRLAELYLIRAEAKAHLGHTSGAIDDLNLIRFRAGLSATTAATKEAIITAVLQERRLEFFTEHGHRFFDLKRYNLLDAVLSGTKSGWTTYHRLFPIPQIELSTNPNLRPQNSGY</sequence>
<dbReference type="CDD" id="cd08977">
    <property type="entry name" value="SusD"/>
    <property type="match status" value="1"/>
</dbReference>
<dbReference type="InterPro" id="IPR011990">
    <property type="entry name" value="TPR-like_helical_dom_sf"/>
</dbReference>
<evidence type="ECO:0000256" key="6">
    <source>
        <dbReference type="SAM" id="SignalP"/>
    </source>
</evidence>
<evidence type="ECO:0000313" key="10">
    <source>
        <dbReference type="Proteomes" id="UP000093807"/>
    </source>
</evidence>
<dbReference type="Pfam" id="PF14322">
    <property type="entry name" value="SusD-like_3"/>
    <property type="match status" value="1"/>
</dbReference>
<dbReference type="Proteomes" id="UP000093807">
    <property type="component" value="Unassembled WGS sequence"/>
</dbReference>
<evidence type="ECO:0000256" key="1">
    <source>
        <dbReference type="ARBA" id="ARBA00004442"/>
    </source>
</evidence>
<evidence type="ECO:0000313" key="9">
    <source>
        <dbReference type="EMBL" id="OAZ05242.1"/>
    </source>
</evidence>